<protein>
    <recommendedName>
        <fullName evidence="8">Band 7 domain-containing protein</fullName>
    </recommendedName>
</protein>
<reference evidence="9" key="1">
    <citation type="journal article" date="2012" name="J. Microbiol. Biotechnol.">
        <title>Ramlibacter ginsenosidimutans sp. nov., with ginsenoside-converting activity.</title>
        <authorList>
            <person name="Wang L."/>
            <person name="An D.S."/>
            <person name="Kim S.G."/>
            <person name="Jin F.X."/>
            <person name="Kim S.C."/>
            <person name="Lee S.T."/>
            <person name="Im W.T."/>
        </authorList>
    </citation>
    <scope>NUCLEOTIDE SEQUENCE</scope>
    <source>
        <strain evidence="9">KACC 17527</strain>
    </source>
</reference>
<keyword evidence="7" id="KW-1133">Transmembrane helix</keyword>
<dbReference type="Pfam" id="PF01145">
    <property type="entry name" value="Band_7"/>
    <property type="match status" value="1"/>
</dbReference>
<dbReference type="CDD" id="cd03399">
    <property type="entry name" value="SPFH_flotillin"/>
    <property type="match status" value="1"/>
</dbReference>
<dbReference type="InterPro" id="IPR001107">
    <property type="entry name" value="Band_7"/>
</dbReference>
<dbReference type="PANTHER" id="PTHR13806">
    <property type="entry name" value="FLOTILLIN-RELATED"/>
    <property type="match status" value="1"/>
</dbReference>
<proteinExistence type="inferred from homology"/>
<dbReference type="SUPFAM" id="SSF117892">
    <property type="entry name" value="Band 7/SPFH domain"/>
    <property type="match status" value="1"/>
</dbReference>
<evidence type="ECO:0000313" key="9">
    <source>
        <dbReference type="EMBL" id="MBK6005681.1"/>
    </source>
</evidence>
<evidence type="ECO:0000256" key="6">
    <source>
        <dbReference type="SAM" id="Coils"/>
    </source>
</evidence>
<keyword evidence="4" id="KW-1003">Cell membrane</keyword>
<accession>A0A934TQH7</accession>
<keyword evidence="10" id="KW-1185">Reference proteome</keyword>
<comment type="subcellular location">
    <subcellularLocation>
        <location evidence="2">Cell membrane</location>
    </subcellularLocation>
    <subcellularLocation>
        <location evidence="1">Membrane</location>
        <topology evidence="1">Single-pass membrane protein</topology>
    </subcellularLocation>
</comment>
<gene>
    <name evidence="9" type="ORF">JJB11_06205</name>
</gene>
<keyword evidence="5 7" id="KW-0472">Membrane</keyword>
<sequence>MTGAQFGTFLLGLVVAAIVVAIGVWLLHWLYLRSSKERAFVRTGLGGQRVVLDGGAFVLPIVHEVIPVNMNTLRLEVARGRDKALITKDRMRVDVVAEFYVRVAAEPQAVAAAAQTLGLRTLAPEQLKELVEGKFIDALRTAAADMTMEELHEKRGAYVKRVRESVAEDLTKNGLELESASLTQLDQTAMEYFNPSNAFDAEGLTRLTEQIERRKKQRNDVEQDTLVAIRNKNLEAEKLSLEIDRESEYARLSQQREVEVARARQRADLATERAGREQDAETVQIAAKQAIEAARIRSEQSLEEERIAKEKTLQAAEILRRQALDLAEQQRAIAVARESKNQSEAQAAADVARAAAVAAEERVFTAREVEMAERRKAIELIAAAQAAEREALQITSAAEAQKIASADQGAAVRMQAEADADAEKIRALAIRVRSEAEAEGLRLMNEAQNVLSPEARASALRLRVVDKAEGIIRESVKPMERIEGIKILQVDGLLGGGGGIAPIATQPTNFSDGVVNSALRFRAQAPIVDQLLKEIGLQGGDINGLVNGAIGASNAAGALPPAAAIPPIPVQDAGKKA</sequence>
<dbReference type="Pfam" id="PF15975">
    <property type="entry name" value="Flot"/>
    <property type="match status" value="1"/>
</dbReference>
<evidence type="ECO:0000256" key="2">
    <source>
        <dbReference type="ARBA" id="ARBA00004236"/>
    </source>
</evidence>
<organism evidence="9 10">
    <name type="scientific">Ramlibacter ginsenosidimutans</name>
    <dbReference type="NCBI Taxonomy" id="502333"/>
    <lineage>
        <taxon>Bacteria</taxon>
        <taxon>Pseudomonadati</taxon>
        <taxon>Pseudomonadota</taxon>
        <taxon>Betaproteobacteria</taxon>
        <taxon>Burkholderiales</taxon>
        <taxon>Comamonadaceae</taxon>
        <taxon>Ramlibacter</taxon>
    </lineage>
</organism>
<dbReference type="AlphaFoldDB" id="A0A934TQH7"/>
<feature type="transmembrane region" description="Helical" evidence="7">
    <location>
        <begin position="6"/>
        <end position="32"/>
    </location>
</feature>
<keyword evidence="7" id="KW-0812">Transmembrane</keyword>
<feature type="domain" description="Band 7" evidence="8">
    <location>
        <begin position="28"/>
        <end position="197"/>
    </location>
</feature>
<evidence type="ECO:0000259" key="8">
    <source>
        <dbReference type="SMART" id="SM00244"/>
    </source>
</evidence>
<feature type="coiled-coil region" evidence="6">
    <location>
        <begin position="302"/>
        <end position="346"/>
    </location>
</feature>
<dbReference type="Gene3D" id="3.30.479.30">
    <property type="entry name" value="Band 7 domain"/>
    <property type="match status" value="1"/>
</dbReference>
<name>A0A934TQH7_9BURK</name>
<evidence type="ECO:0000256" key="7">
    <source>
        <dbReference type="SAM" id="Phobius"/>
    </source>
</evidence>
<keyword evidence="6" id="KW-0175">Coiled coil</keyword>
<comment type="similarity">
    <text evidence="3">Belongs to the band 7/mec-2 family. Flotillin subfamily.</text>
</comment>
<dbReference type="InterPro" id="IPR027705">
    <property type="entry name" value="Flotillin_fam"/>
</dbReference>
<dbReference type="InterPro" id="IPR031905">
    <property type="entry name" value="Flotillin_C"/>
</dbReference>
<evidence type="ECO:0000256" key="5">
    <source>
        <dbReference type="ARBA" id="ARBA00023136"/>
    </source>
</evidence>
<dbReference type="GO" id="GO:0005886">
    <property type="term" value="C:plasma membrane"/>
    <property type="evidence" value="ECO:0007669"/>
    <property type="project" value="UniProtKB-SubCell"/>
</dbReference>
<dbReference type="EMBL" id="JAEPWM010000002">
    <property type="protein sequence ID" value="MBK6005681.1"/>
    <property type="molecule type" value="Genomic_DNA"/>
</dbReference>
<dbReference type="PANTHER" id="PTHR13806:SF31">
    <property type="entry name" value="FLOTILLIN-LIKE PROTEIN 1-RELATED"/>
    <property type="match status" value="1"/>
</dbReference>
<dbReference type="RefSeq" id="WP_201167270.1">
    <property type="nucleotide sequence ID" value="NZ_JAEPWM010000002.1"/>
</dbReference>
<dbReference type="Proteomes" id="UP000630528">
    <property type="component" value="Unassembled WGS sequence"/>
</dbReference>
<evidence type="ECO:0000313" key="10">
    <source>
        <dbReference type="Proteomes" id="UP000630528"/>
    </source>
</evidence>
<dbReference type="InterPro" id="IPR036013">
    <property type="entry name" value="Band_7/SPFH_dom_sf"/>
</dbReference>
<evidence type="ECO:0000256" key="3">
    <source>
        <dbReference type="ARBA" id="ARBA00007161"/>
    </source>
</evidence>
<reference evidence="9" key="2">
    <citation type="submission" date="2021-01" db="EMBL/GenBank/DDBJ databases">
        <authorList>
            <person name="Kang M."/>
        </authorList>
    </citation>
    <scope>NUCLEOTIDE SEQUENCE</scope>
    <source>
        <strain evidence="9">KACC 17527</strain>
    </source>
</reference>
<dbReference type="SMART" id="SM00244">
    <property type="entry name" value="PHB"/>
    <property type="match status" value="1"/>
</dbReference>
<evidence type="ECO:0000256" key="4">
    <source>
        <dbReference type="ARBA" id="ARBA00022475"/>
    </source>
</evidence>
<evidence type="ECO:0000256" key="1">
    <source>
        <dbReference type="ARBA" id="ARBA00004167"/>
    </source>
</evidence>
<comment type="caution">
    <text evidence="9">The sequence shown here is derived from an EMBL/GenBank/DDBJ whole genome shotgun (WGS) entry which is preliminary data.</text>
</comment>